<keyword evidence="2" id="KW-1185">Reference proteome</keyword>
<proteinExistence type="predicted"/>
<evidence type="ECO:0000313" key="2">
    <source>
        <dbReference type="Proteomes" id="UP000199008"/>
    </source>
</evidence>
<evidence type="ECO:0000313" key="1">
    <source>
        <dbReference type="EMBL" id="SDL18430.1"/>
    </source>
</evidence>
<accession>A0A1G9HZM1</accession>
<reference evidence="2" key="1">
    <citation type="submission" date="2016-10" db="EMBL/GenBank/DDBJ databases">
        <authorList>
            <person name="Varghese N."/>
            <person name="Submissions S."/>
        </authorList>
    </citation>
    <scope>NUCLEOTIDE SEQUENCE [LARGE SCALE GENOMIC DNA]</scope>
    <source>
        <strain evidence="2">CGMCC 1.8895</strain>
    </source>
</reference>
<dbReference type="NCBIfam" id="NF040845">
    <property type="entry name" value="lmo0850_fam"/>
    <property type="match status" value="1"/>
</dbReference>
<name>A0A1G9HZM1_9BACL</name>
<gene>
    <name evidence="1" type="ORF">SAMN05216216_12822</name>
</gene>
<dbReference type="Proteomes" id="UP000199008">
    <property type="component" value="Unassembled WGS sequence"/>
</dbReference>
<sequence length="49" mass="5623">MHKIDNTKVKQVVTLLNELGVKVKVSSSRFDIMNRIAANEKLKLKEQNI</sequence>
<protein>
    <submittedName>
        <fullName evidence="1">Uncharacterized protein</fullName>
    </submittedName>
</protein>
<dbReference type="AlphaFoldDB" id="A0A1G9HZM1"/>
<dbReference type="RefSeq" id="WP_176754154.1">
    <property type="nucleotide sequence ID" value="NZ_FNFY01000028.1"/>
</dbReference>
<dbReference type="InterPro" id="IPR049839">
    <property type="entry name" value="Lmo0850-like"/>
</dbReference>
<organism evidence="1 2">
    <name type="scientific">Lacicoccus qingdaonensis</name>
    <dbReference type="NCBI Taxonomy" id="576118"/>
    <lineage>
        <taxon>Bacteria</taxon>
        <taxon>Bacillati</taxon>
        <taxon>Bacillota</taxon>
        <taxon>Bacilli</taxon>
        <taxon>Bacillales</taxon>
        <taxon>Salinicoccaceae</taxon>
        <taxon>Lacicoccus</taxon>
    </lineage>
</organism>
<dbReference type="EMBL" id="FNFY01000028">
    <property type="protein sequence ID" value="SDL18430.1"/>
    <property type="molecule type" value="Genomic_DNA"/>
</dbReference>